<dbReference type="SUPFAM" id="SSF117281">
    <property type="entry name" value="Kelch motif"/>
    <property type="match status" value="2"/>
</dbReference>
<gene>
    <name evidence="2" type="ORF">K493DRAFT_301933</name>
</gene>
<dbReference type="Pfam" id="PF24681">
    <property type="entry name" value="Kelch_KLHDC2_KLHL20_DRC7"/>
    <property type="match status" value="1"/>
</dbReference>
<dbReference type="Gene3D" id="2.120.10.80">
    <property type="entry name" value="Kelch-type beta propeller"/>
    <property type="match status" value="2"/>
</dbReference>
<keyword evidence="1" id="KW-0812">Transmembrane</keyword>
<dbReference type="STRING" id="1314790.A0A1Y1YA76"/>
<comment type="caution">
    <text evidence="2">The sequence shown here is derived from an EMBL/GenBank/DDBJ whole genome shotgun (WGS) entry which is preliminary data.</text>
</comment>
<reference evidence="2 3" key="1">
    <citation type="submission" date="2016-07" db="EMBL/GenBank/DDBJ databases">
        <title>Pervasive Adenine N6-methylation of Active Genes in Fungi.</title>
        <authorList>
            <consortium name="DOE Joint Genome Institute"/>
            <person name="Mondo S.J."/>
            <person name="Dannebaum R.O."/>
            <person name="Kuo R.C."/>
            <person name="Labutti K."/>
            <person name="Haridas S."/>
            <person name="Kuo A."/>
            <person name="Salamov A."/>
            <person name="Ahrendt S.R."/>
            <person name="Lipzen A."/>
            <person name="Sullivan W."/>
            <person name="Andreopoulos W.B."/>
            <person name="Clum A."/>
            <person name="Lindquist E."/>
            <person name="Daum C."/>
            <person name="Ramamoorthy G.K."/>
            <person name="Gryganskyi A."/>
            <person name="Culley D."/>
            <person name="Magnuson J.K."/>
            <person name="James T.Y."/>
            <person name="O'Malley M.A."/>
            <person name="Stajich J.E."/>
            <person name="Spatafora J.W."/>
            <person name="Visel A."/>
            <person name="Grigoriev I.V."/>
        </authorList>
    </citation>
    <scope>NUCLEOTIDE SEQUENCE [LARGE SCALE GENOMIC DNA]</scope>
    <source>
        <strain evidence="2 3">CBS 931.73</strain>
    </source>
</reference>
<keyword evidence="1" id="KW-1133">Transmembrane helix</keyword>
<evidence type="ECO:0000256" key="1">
    <source>
        <dbReference type="SAM" id="Phobius"/>
    </source>
</evidence>
<dbReference type="PANTHER" id="PTHR46375:SF3">
    <property type="entry name" value="KELCH REPEAT AND BTB DOMAIN-CONTAINING PROTEIN 13"/>
    <property type="match status" value="1"/>
</dbReference>
<dbReference type="PANTHER" id="PTHR46375">
    <property type="entry name" value="KELCH REPEAT AND BTB DOMAIN-CONTAINING PROTEIN 13-RELATED"/>
    <property type="match status" value="1"/>
</dbReference>
<dbReference type="Proteomes" id="UP000193498">
    <property type="component" value="Unassembled WGS sequence"/>
</dbReference>
<dbReference type="EMBL" id="MCFE01000199">
    <property type="protein sequence ID" value="ORX94656.1"/>
    <property type="molecule type" value="Genomic_DNA"/>
</dbReference>
<dbReference type="InterPro" id="IPR015915">
    <property type="entry name" value="Kelch-typ_b-propeller"/>
</dbReference>
<dbReference type="AlphaFoldDB" id="A0A1Y1YA76"/>
<dbReference type="SMART" id="SM00612">
    <property type="entry name" value="Kelch"/>
    <property type="match status" value="4"/>
</dbReference>
<protein>
    <submittedName>
        <fullName evidence="2">Galactose oxidase</fullName>
    </submittedName>
</protein>
<proteinExistence type="predicted"/>
<dbReference type="InParanoid" id="A0A1Y1YA76"/>
<organism evidence="2 3">
    <name type="scientific">Basidiobolus meristosporus CBS 931.73</name>
    <dbReference type="NCBI Taxonomy" id="1314790"/>
    <lineage>
        <taxon>Eukaryota</taxon>
        <taxon>Fungi</taxon>
        <taxon>Fungi incertae sedis</taxon>
        <taxon>Zoopagomycota</taxon>
        <taxon>Entomophthoromycotina</taxon>
        <taxon>Basidiobolomycetes</taxon>
        <taxon>Basidiobolales</taxon>
        <taxon>Basidiobolaceae</taxon>
        <taxon>Basidiobolus</taxon>
    </lineage>
</organism>
<evidence type="ECO:0000313" key="3">
    <source>
        <dbReference type="Proteomes" id="UP000193498"/>
    </source>
</evidence>
<feature type="transmembrane region" description="Helical" evidence="1">
    <location>
        <begin position="6"/>
        <end position="26"/>
    </location>
</feature>
<dbReference type="OrthoDB" id="45365at2759"/>
<evidence type="ECO:0000313" key="2">
    <source>
        <dbReference type="EMBL" id="ORX94656.1"/>
    </source>
</evidence>
<keyword evidence="3" id="KW-1185">Reference proteome</keyword>
<accession>A0A1Y1YA76</accession>
<dbReference type="InterPro" id="IPR052392">
    <property type="entry name" value="Kelch-BTB_domain-containing"/>
</dbReference>
<dbReference type="InterPro" id="IPR006652">
    <property type="entry name" value="Kelch_1"/>
</dbReference>
<sequence>MISPLFIYISFIAINVVTVTGAPAGAGRWKKLADLPTSTAANLTGRGIGLMAGGVVDGKIYLVGGQEGSRRGDVYGTKATRIFSPTTNSWGYGKDAPDARERAASVVVNDNLYIIGGAKAGDELISYSNTWSYTPATDTWKELASLPDRYYDAAACSVNETIYVFGGFPSNSDVPIPYNTTLAYSIKSDTWSQEQPLPAPLAETACVSVGTDIYLFGGVQYIDEQYVHSDQIHIYDTVKKTWSKSGSTPKSTRAFAVALVQDRVYLVSAESNQLLAYDLKKKRWVSGYPKIPGHPRVAPSVVSVRDVLYVIGGQVDLYTDKEYIYLYSNDTLALEV</sequence>
<name>A0A1Y1YA76_9FUNG</name>
<keyword evidence="1" id="KW-0472">Membrane</keyword>